<evidence type="ECO:0000256" key="12">
    <source>
        <dbReference type="ARBA" id="ARBA00051722"/>
    </source>
</evidence>
<keyword evidence="10" id="KW-0804">Transcription</keyword>
<evidence type="ECO:0000256" key="2">
    <source>
        <dbReference type="ARBA" id="ARBA00010501"/>
    </source>
</evidence>
<feature type="binding site" evidence="14">
    <location>
        <position position="291"/>
    </location>
    <ligand>
        <name>Mg(2+)</name>
        <dbReference type="ChEBI" id="CHEBI:18420"/>
    </ligand>
</feature>
<dbReference type="AlphaFoldDB" id="A0A670INQ7"/>
<keyword evidence="5 15" id="KW-0378">Hydrolase</keyword>
<evidence type="ECO:0000256" key="14">
    <source>
        <dbReference type="PIRSR" id="PIRSR628472-2"/>
    </source>
</evidence>
<gene>
    <name evidence="17" type="primary">EYA2</name>
</gene>
<dbReference type="InterPro" id="IPR042577">
    <property type="entry name" value="EYA_dom_metazoan"/>
</dbReference>
<keyword evidence="8 15" id="KW-0805">Transcription regulation</keyword>
<feature type="active site" description="Nucleophile" evidence="13">
    <location>
        <position position="289"/>
    </location>
</feature>
<dbReference type="GO" id="GO:0005634">
    <property type="term" value="C:nucleus"/>
    <property type="evidence" value="ECO:0007669"/>
    <property type="project" value="UniProtKB-SubCell"/>
</dbReference>
<dbReference type="PANTHER" id="PTHR10190:SF7">
    <property type="entry name" value="EYES ABSENT HOMOLOG 2"/>
    <property type="match status" value="1"/>
</dbReference>
<evidence type="ECO:0000256" key="13">
    <source>
        <dbReference type="PIRSR" id="PIRSR628472-1"/>
    </source>
</evidence>
<keyword evidence="4 14" id="KW-0479">Metal-binding</keyword>
<reference evidence="17" key="3">
    <citation type="submission" date="2025-09" db="UniProtKB">
        <authorList>
            <consortium name="Ensembl"/>
        </authorList>
    </citation>
    <scope>IDENTIFICATION</scope>
</reference>
<dbReference type="GO" id="GO:2001240">
    <property type="term" value="P:negative regulation of extrinsic apoptotic signaling pathway in absence of ligand"/>
    <property type="evidence" value="ECO:0007669"/>
    <property type="project" value="TreeGrafter"/>
</dbReference>
<dbReference type="GO" id="GO:0045739">
    <property type="term" value="P:positive regulation of DNA repair"/>
    <property type="evidence" value="ECO:0007669"/>
    <property type="project" value="TreeGrafter"/>
</dbReference>
<protein>
    <recommendedName>
        <fullName evidence="15">Eyes absent homolog</fullName>
        <ecNumber evidence="15">3.1.3.48</ecNumber>
    </recommendedName>
</protein>
<accession>A0A670INQ7</accession>
<dbReference type="GO" id="GO:0046872">
    <property type="term" value="F:metal ion binding"/>
    <property type="evidence" value="ECO:0007669"/>
    <property type="project" value="UniProtKB-KW"/>
</dbReference>
<feature type="binding site" evidence="14">
    <location>
        <position position="487"/>
    </location>
    <ligand>
        <name>Mg(2+)</name>
        <dbReference type="ChEBI" id="CHEBI:18420"/>
    </ligand>
</feature>
<dbReference type="GO" id="GO:0030154">
    <property type="term" value="P:cell differentiation"/>
    <property type="evidence" value="ECO:0007669"/>
    <property type="project" value="TreeGrafter"/>
</dbReference>
<dbReference type="InterPro" id="IPR038102">
    <property type="entry name" value="EYA_dom_sf"/>
</dbReference>
<dbReference type="SUPFAM" id="SSF56784">
    <property type="entry name" value="HAD-like"/>
    <property type="match status" value="1"/>
</dbReference>
<keyword evidence="7 15" id="KW-0904">Protein phosphatase</keyword>
<evidence type="ECO:0000256" key="10">
    <source>
        <dbReference type="ARBA" id="ARBA00023163"/>
    </source>
</evidence>
<dbReference type="InterPro" id="IPR006545">
    <property type="entry name" value="EYA_dom"/>
</dbReference>
<feature type="compositionally biased region" description="Polar residues" evidence="16">
    <location>
        <begin position="223"/>
        <end position="244"/>
    </location>
</feature>
<feature type="region of interest" description="Disordered" evidence="16">
    <location>
        <begin position="223"/>
        <end position="278"/>
    </location>
</feature>
<evidence type="ECO:0000256" key="6">
    <source>
        <dbReference type="ARBA" id="ARBA00022842"/>
    </source>
</evidence>
<dbReference type="SFLD" id="SFLDG01129">
    <property type="entry name" value="C1.5:_HAD__Beta-PGM__Phosphata"/>
    <property type="match status" value="1"/>
</dbReference>
<dbReference type="EC" id="3.1.3.48" evidence="15"/>
<feature type="binding site" evidence="14">
    <location>
        <position position="289"/>
    </location>
    <ligand>
        <name>Mg(2+)</name>
        <dbReference type="ChEBI" id="CHEBI:18420"/>
    </ligand>
</feature>
<comment type="cofactor">
    <cofactor evidence="14 15">
        <name>Mg(2+)</name>
        <dbReference type="ChEBI" id="CHEBI:18420"/>
    </cofactor>
    <text evidence="14 15">Binds 1 Mg(2+) ion per subunit.</text>
</comment>
<evidence type="ECO:0000256" key="4">
    <source>
        <dbReference type="ARBA" id="ARBA00022723"/>
    </source>
</evidence>
<dbReference type="CDD" id="cd02601">
    <property type="entry name" value="HAD_Eya"/>
    <property type="match status" value="1"/>
</dbReference>
<evidence type="ECO:0000256" key="8">
    <source>
        <dbReference type="ARBA" id="ARBA00023015"/>
    </source>
</evidence>
<evidence type="ECO:0000256" key="5">
    <source>
        <dbReference type="ARBA" id="ARBA00022801"/>
    </source>
</evidence>
<comment type="similarity">
    <text evidence="2 15">Belongs to the HAD-like hydrolase superfamily. EYA family.</text>
</comment>
<dbReference type="SFLD" id="SFLDS00003">
    <property type="entry name" value="Haloacid_Dehalogenase"/>
    <property type="match status" value="1"/>
</dbReference>
<keyword evidence="6 14" id="KW-0460">Magnesium</keyword>
<name>A0A670INQ7_PODMU</name>
<dbReference type="GO" id="GO:0004725">
    <property type="term" value="F:protein tyrosine phosphatase activity"/>
    <property type="evidence" value="ECO:0007669"/>
    <property type="project" value="UniProtKB-EC"/>
</dbReference>
<dbReference type="InterPro" id="IPR028472">
    <property type="entry name" value="EYA"/>
</dbReference>
<evidence type="ECO:0000256" key="9">
    <source>
        <dbReference type="ARBA" id="ARBA00023159"/>
    </source>
</evidence>
<evidence type="ECO:0000256" key="7">
    <source>
        <dbReference type="ARBA" id="ARBA00022912"/>
    </source>
</evidence>
<comment type="subcellular location">
    <subcellularLocation>
        <location evidence="1">Nucleus</location>
    </subcellularLocation>
</comment>
<organism evidence="17 18">
    <name type="scientific">Podarcis muralis</name>
    <name type="common">Wall lizard</name>
    <name type="synonym">Lacerta muralis</name>
    <dbReference type="NCBI Taxonomy" id="64176"/>
    <lineage>
        <taxon>Eukaryota</taxon>
        <taxon>Metazoa</taxon>
        <taxon>Chordata</taxon>
        <taxon>Craniata</taxon>
        <taxon>Vertebrata</taxon>
        <taxon>Euteleostomi</taxon>
        <taxon>Lepidosauria</taxon>
        <taxon>Squamata</taxon>
        <taxon>Bifurcata</taxon>
        <taxon>Unidentata</taxon>
        <taxon>Episquamata</taxon>
        <taxon>Laterata</taxon>
        <taxon>Lacertibaenia</taxon>
        <taxon>Lacertidae</taxon>
        <taxon>Podarcis</taxon>
    </lineage>
</organism>
<comment type="catalytic activity">
    <reaction evidence="12 15">
        <text>O-phospho-L-tyrosyl-[protein] + H2O = L-tyrosyl-[protein] + phosphate</text>
        <dbReference type="Rhea" id="RHEA:10684"/>
        <dbReference type="Rhea" id="RHEA-COMP:10136"/>
        <dbReference type="Rhea" id="RHEA-COMP:20101"/>
        <dbReference type="ChEBI" id="CHEBI:15377"/>
        <dbReference type="ChEBI" id="CHEBI:43474"/>
        <dbReference type="ChEBI" id="CHEBI:46858"/>
        <dbReference type="ChEBI" id="CHEBI:61978"/>
        <dbReference type="EC" id="3.1.3.48"/>
    </reaction>
</comment>
<feature type="compositionally biased region" description="Basic and acidic residues" evidence="16">
    <location>
        <begin position="249"/>
        <end position="264"/>
    </location>
</feature>
<dbReference type="Ensembl" id="ENSPMRT00000014055.1">
    <property type="protein sequence ID" value="ENSPMRP00000013169.1"/>
    <property type="gene ID" value="ENSPMRG00000008806.1"/>
</dbReference>
<keyword evidence="18" id="KW-1185">Reference proteome</keyword>
<evidence type="ECO:0000256" key="1">
    <source>
        <dbReference type="ARBA" id="ARBA00004123"/>
    </source>
</evidence>
<proteinExistence type="inferred from homology"/>
<dbReference type="PANTHER" id="PTHR10190">
    <property type="entry name" value="EYES ABSENT"/>
    <property type="match status" value="1"/>
</dbReference>
<keyword evidence="11" id="KW-0539">Nucleus</keyword>
<dbReference type="Gene3D" id="3.40.50.12350">
    <property type="match status" value="1"/>
</dbReference>
<feature type="active site" description="Proton donor" evidence="13">
    <location>
        <position position="291"/>
    </location>
</feature>
<reference evidence="17 18" key="1">
    <citation type="journal article" date="2019" name="Proc. Natl. Acad. Sci. U.S.A.">
        <title>Regulatory changes in pterin and carotenoid genes underlie balanced color polymorphisms in the wall lizard.</title>
        <authorList>
            <person name="Andrade P."/>
            <person name="Pinho C."/>
            <person name="Perez I de Lanuza G."/>
            <person name="Afonso S."/>
            <person name="Brejcha J."/>
            <person name="Rubin C.J."/>
            <person name="Wallerman O."/>
            <person name="Pereira P."/>
            <person name="Sabatino S.J."/>
            <person name="Bellati A."/>
            <person name="Pellitteri-Rosa D."/>
            <person name="Bosakova Z."/>
            <person name="Bunikis I."/>
            <person name="Carretero M.A."/>
            <person name="Feiner N."/>
            <person name="Marsik P."/>
            <person name="Pauperio F."/>
            <person name="Salvi D."/>
            <person name="Soler L."/>
            <person name="While G.M."/>
            <person name="Uller T."/>
            <person name="Font E."/>
            <person name="Andersson L."/>
            <person name="Carneiro M."/>
        </authorList>
    </citation>
    <scope>NUCLEOTIDE SEQUENCE</scope>
</reference>
<evidence type="ECO:0000256" key="11">
    <source>
        <dbReference type="ARBA" id="ARBA00023242"/>
    </source>
</evidence>
<dbReference type="InterPro" id="IPR036412">
    <property type="entry name" value="HAD-like_sf"/>
</dbReference>
<evidence type="ECO:0000313" key="18">
    <source>
        <dbReference type="Proteomes" id="UP000472272"/>
    </source>
</evidence>
<evidence type="ECO:0000256" key="3">
    <source>
        <dbReference type="ARBA" id="ARBA00022473"/>
    </source>
</evidence>
<keyword evidence="9" id="KW-0010">Activator</keyword>
<dbReference type="NCBIfam" id="TIGR01658">
    <property type="entry name" value="EYA-cons_domain"/>
    <property type="match status" value="1"/>
</dbReference>
<sequence length="523" mass="57979">MNKLSEFSPHPLFSSRYKEMLDLVTSPSLTVNREHPDILKLNLSNTYATVPDDIEGNSKAAPQRSLHLYTTKHYPHIVTVPSFPTMATYGQTQYSAGIQQTSGYTAYPPPGQPYGIPSYSIKTEDSLSHSPGQSGFLSYGSSFSTATSGQAPYTYQMHGTSGIYQGPNGLTSSAGFSTVHQDYSSYPSFTQSQYSQYYSSSYNSSYMSANSISPSAIPTSTYSLQESSHNINNSQSTESLSGEYTTPVKDTDTDRQHRGTDGKLRGRSKRNNDPSPSADTEIERVFVWDLDETIIIFHSLLTGTFASRYGKDCDQIHIDDVSSDDNGQDLSTYNFSADGFHSSTAGANLCLGSGVHGGVDWMRKLAFRYRRVKELYNTYKNNVGGLIGAPKRETWLQLRAELEALTDLWLTHALKALDLIHSRPNCVNVLVTTTQLIPALAKVLLYGLGTVFPIENIYSATKTGKESCFERIMQRFGRKAVYIVIGDGVEEEQGAKKHNMPFWRISCHADLEALRHALELEYL</sequence>
<dbReference type="Pfam" id="PF00702">
    <property type="entry name" value="Hydrolase"/>
    <property type="match status" value="1"/>
</dbReference>
<dbReference type="GeneTree" id="ENSGT00950000182978"/>
<evidence type="ECO:0000313" key="17">
    <source>
        <dbReference type="Ensembl" id="ENSPMRP00000013169.1"/>
    </source>
</evidence>
<reference evidence="17" key="2">
    <citation type="submission" date="2025-08" db="UniProtKB">
        <authorList>
            <consortium name="Ensembl"/>
        </authorList>
    </citation>
    <scope>IDENTIFICATION</scope>
</reference>
<evidence type="ECO:0000256" key="15">
    <source>
        <dbReference type="RuleBase" id="RU362036"/>
    </source>
</evidence>
<dbReference type="FunFam" id="3.40.50.12350:FF:000001">
    <property type="entry name" value="Eyes absent homolog"/>
    <property type="match status" value="1"/>
</dbReference>
<dbReference type="Proteomes" id="UP000472272">
    <property type="component" value="Chromosome 6"/>
</dbReference>
<keyword evidence="3" id="KW-0217">Developmental protein</keyword>
<evidence type="ECO:0000256" key="16">
    <source>
        <dbReference type="SAM" id="MobiDB-lite"/>
    </source>
</evidence>